<keyword evidence="1" id="KW-0808">Transferase</keyword>
<name>A0ACB6ZM90_THEGA</name>
<evidence type="ECO:0000313" key="1">
    <source>
        <dbReference type="EMBL" id="KAF9650669.1"/>
    </source>
</evidence>
<comment type="caution">
    <text evidence="1">The sequence shown here is derived from an EMBL/GenBank/DDBJ whole genome shotgun (WGS) entry which is preliminary data.</text>
</comment>
<organism evidence="1 2">
    <name type="scientific">Thelephora ganbajun</name>
    <name type="common">Ganba fungus</name>
    <dbReference type="NCBI Taxonomy" id="370292"/>
    <lineage>
        <taxon>Eukaryota</taxon>
        <taxon>Fungi</taxon>
        <taxon>Dikarya</taxon>
        <taxon>Basidiomycota</taxon>
        <taxon>Agaricomycotina</taxon>
        <taxon>Agaricomycetes</taxon>
        <taxon>Thelephorales</taxon>
        <taxon>Thelephoraceae</taxon>
        <taxon>Thelephora</taxon>
    </lineage>
</organism>
<reference evidence="1" key="2">
    <citation type="journal article" date="2020" name="Nat. Commun.">
        <title>Large-scale genome sequencing of mycorrhizal fungi provides insights into the early evolution of symbiotic traits.</title>
        <authorList>
            <person name="Miyauchi S."/>
            <person name="Kiss E."/>
            <person name="Kuo A."/>
            <person name="Drula E."/>
            <person name="Kohler A."/>
            <person name="Sanchez-Garcia M."/>
            <person name="Morin E."/>
            <person name="Andreopoulos B."/>
            <person name="Barry K.W."/>
            <person name="Bonito G."/>
            <person name="Buee M."/>
            <person name="Carver A."/>
            <person name="Chen C."/>
            <person name="Cichocki N."/>
            <person name="Clum A."/>
            <person name="Culley D."/>
            <person name="Crous P.W."/>
            <person name="Fauchery L."/>
            <person name="Girlanda M."/>
            <person name="Hayes R.D."/>
            <person name="Keri Z."/>
            <person name="LaButti K."/>
            <person name="Lipzen A."/>
            <person name="Lombard V."/>
            <person name="Magnuson J."/>
            <person name="Maillard F."/>
            <person name="Murat C."/>
            <person name="Nolan M."/>
            <person name="Ohm R.A."/>
            <person name="Pangilinan J."/>
            <person name="Pereira M.F."/>
            <person name="Perotto S."/>
            <person name="Peter M."/>
            <person name="Pfister S."/>
            <person name="Riley R."/>
            <person name="Sitrit Y."/>
            <person name="Stielow J.B."/>
            <person name="Szollosi G."/>
            <person name="Zifcakova L."/>
            <person name="Stursova M."/>
            <person name="Spatafora J.W."/>
            <person name="Tedersoo L."/>
            <person name="Vaario L.M."/>
            <person name="Yamada A."/>
            <person name="Yan M."/>
            <person name="Wang P."/>
            <person name="Xu J."/>
            <person name="Bruns T."/>
            <person name="Baldrian P."/>
            <person name="Vilgalys R."/>
            <person name="Dunand C."/>
            <person name="Henrissat B."/>
            <person name="Grigoriev I.V."/>
            <person name="Hibbett D."/>
            <person name="Nagy L.G."/>
            <person name="Martin F.M."/>
        </authorList>
    </citation>
    <scope>NUCLEOTIDE SEQUENCE</scope>
    <source>
        <strain evidence="1">P2</strain>
    </source>
</reference>
<reference evidence="1" key="1">
    <citation type="submission" date="2019-10" db="EMBL/GenBank/DDBJ databases">
        <authorList>
            <consortium name="DOE Joint Genome Institute"/>
            <person name="Kuo A."/>
            <person name="Miyauchi S."/>
            <person name="Kiss E."/>
            <person name="Drula E."/>
            <person name="Kohler A."/>
            <person name="Sanchez-Garcia M."/>
            <person name="Andreopoulos B."/>
            <person name="Barry K.W."/>
            <person name="Bonito G."/>
            <person name="Buee M."/>
            <person name="Carver A."/>
            <person name="Chen C."/>
            <person name="Cichocki N."/>
            <person name="Clum A."/>
            <person name="Culley D."/>
            <person name="Crous P.W."/>
            <person name="Fauchery L."/>
            <person name="Girlanda M."/>
            <person name="Hayes R."/>
            <person name="Keri Z."/>
            <person name="Labutti K."/>
            <person name="Lipzen A."/>
            <person name="Lombard V."/>
            <person name="Magnuson J."/>
            <person name="Maillard F."/>
            <person name="Morin E."/>
            <person name="Murat C."/>
            <person name="Nolan M."/>
            <person name="Ohm R."/>
            <person name="Pangilinan J."/>
            <person name="Pereira M."/>
            <person name="Perotto S."/>
            <person name="Peter M."/>
            <person name="Riley R."/>
            <person name="Sitrit Y."/>
            <person name="Stielow B."/>
            <person name="Szollosi G."/>
            <person name="Zifcakova L."/>
            <person name="Stursova M."/>
            <person name="Spatafora J.W."/>
            <person name="Tedersoo L."/>
            <person name="Vaario L.-M."/>
            <person name="Yamada A."/>
            <person name="Yan M."/>
            <person name="Wang P."/>
            <person name="Xu J."/>
            <person name="Bruns T."/>
            <person name="Baldrian P."/>
            <person name="Vilgalys R."/>
            <person name="Henrissat B."/>
            <person name="Grigoriev I.V."/>
            <person name="Hibbett D."/>
            <person name="Nagy L.G."/>
            <person name="Martin F.M."/>
        </authorList>
    </citation>
    <scope>NUCLEOTIDE SEQUENCE</scope>
    <source>
        <strain evidence="1">P2</strain>
    </source>
</reference>
<evidence type="ECO:0000313" key="2">
    <source>
        <dbReference type="Proteomes" id="UP000886501"/>
    </source>
</evidence>
<sequence>MTVIIESPSPTPPPSNLANLHALPISARPRRTWTQSLNAVAFGVVFNLGCVLINVAQFVLLLPLRVLHLVPFGRRLYDAGIRRSKGAFGTLLVAMCSWFAPTNLVITFETKGPGKITQKELEKLVKKDSKGNVSLNLPTKSVLIANHQIYADWWYAWCLTYFMNTHRDVYIVLKRSLKWVPIVGWGMQFYNFIFLARSWASDRRYLVNRLAWLGKRAQEQDIPLTFILYPEGTLVSPNTRPISKKYADKMGIPDMAHTLMPRSTGLHHSLRALAPRISNLKVIDVTMAYPGIPEFKYGQSYYTLRSIFFDRIPPPAVHMHVRVFDVSRDVPIGDISATNPDVLPQNEGEAVEAEVPETEKEVFDGWLKNLWREKDSMMVRYLETGSFAEEGEKEVVIPVKLRSKWEALTPFGFFIPDVVGWAQGKVGL</sequence>
<keyword evidence="2" id="KW-1185">Reference proteome</keyword>
<dbReference type="EMBL" id="MU117982">
    <property type="protein sequence ID" value="KAF9650669.1"/>
    <property type="molecule type" value="Genomic_DNA"/>
</dbReference>
<proteinExistence type="predicted"/>
<accession>A0ACB6ZM90</accession>
<dbReference type="Proteomes" id="UP000886501">
    <property type="component" value="Unassembled WGS sequence"/>
</dbReference>
<keyword evidence="1" id="KW-0012">Acyltransferase</keyword>
<protein>
    <submittedName>
        <fullName evidence="1">Acyltransferase-domain-containing protein</fullName>
    </submittedName>
</protein>
<gene>
    <name evidence="1" type="ORF">BDM02DRAFT_3092538</name>
</gene>